<dbReference type="AlphaFoldDB" id="A0A810AHG0"/>
<protein>
    <submittedName>
        <fullName evidence="3">Uncharacterized protein</fullName>
    </submittedName>
</protein>
<organism evidence="3">
    <name type="scientific">Bradyrhizobium diazoefficiens</name>
    <dbReference type="NCBI Taxonomy" id="1355477"/>
    <lineage>
        <taxon>Bacteria</taxon>
        <taxon>Pseudomonadati</taxon>
        <taxon>Pseudomonadota</taxon>
        <taxon>Alphaproteobacteria</taxon>
        <taxon>Hyphomicrobiales</taxon>
        <taxon>Nitrobacteraceae</taxon>
        <taxon>Bradyrhizobium</taxon>
    </lineage>
</organism>
<dbReference type="RefSeq" id="WP_182869684.1">
    <property type="nucleotide sequence ID" value="NZ_AP022638.1"/>
</dbReference>
<evidence type="ECO:0000313" key="2">
    <source>
        <dbReference type="EMBL" id="BCE55131.1"/>
    </source>
</evidence>
<proteinExistence type="predicted"/>
<dbReference type="EMBL" id="AP023096">
    <property type="protein sequence ID" value="BCE63864.1"/>
    <property type="molecule type" value="Genomic_DNA"/>
</dbReference>
<keyword evidence="1" id="KW-0175">Coiled coil</keyword>
<accession>A0A810AHG0</accession>
<gene>
    <name evidence="2" type="ORF">XF5B_26430</name>
    <name evidence="3" type="ORF">XF6B_26630</name>
</gene>
<reference evidence="2" key="1">
    <citation type="submission" date="2020-05" db="EMBL/GenBank/DDBJ databases">
        <title>Complete genome sequence of Bradyrhizobium diazoefficiens XF5 isolated from soybean nodule.</title>
        <authorList>
            <person name="Noda R."/>
            <person name="Kakizaki K."/>
            <person name="Minamisawa K."/>
        </authorList>
    </citation>
    <scope>NUCLEOTIDE SEQUENCE</scope>
    <source>
        <strain evidence="2">XF5</strain>
    </source>
</reference>
<sequence>MTEAQIIRARIIELRRMLATLQDQQQTLERDRAIIALQRDSLRRSSAAN</sequence>
<evidence type="ECO:0000256" key="1">
    <source>
        <dbReference type="SAM" id="Coils"/>
    </source>
</evidence>
<name>A0A810AHG0_9BRAD</name>
<feature type="coiled-coil region" evidence="1">
    <location>
        <begin position="4"/>
        <end position="31"/>
    </location>
</feature>
<dbReference type="EMBL" id="AP023095">
    <property type="protein sequence ID" value="BCE55131.1"/>
    <property type="molecule type" value="Genomic_DNA"/>
</dbReference>
<evidence type="ECO:0000313" key="3">
    <source>
        <dbReference type="EMBL" id="BCE63864.1"/>
    </source>
</evidence>
<reference evidence="3" key="2">
    <citation type="submission" date="2020-05" db="EMBL/GenBank/DDBJ databases">
        <title>Complete genome sequence of Bradyrhizobium diazoefficiens XF6 isolated from soybean nodule.</title>
        <authorList>
            <person name="Noda R."/>
            <person name="Kakizaki K."/>
            <person name="Minamisawa K."/>
        </authorList>
    </citation>
    <scope>NUCLEOTIDE SEQUENCE</scope>
    <source>
        <strain evidence="3">XF6</strain>
    </source>
</reference>